<comment type="pathway">
    <text evidence="10">Porphyrin-containing compound metabolism; heme A biosynthesis; heme A from heme O: step 1/1.</text>
</comment>
<dbReference type="GO" id="GO:0046872">
    <property type="term" value="F:metal ion binding"/>
    <property type="evidence" value="ECO:0007669"/>
    <property type="project" value="UniProtKB-KW"/>
</dbReference>
<evidence type="ECO:0000256" key="3">
    <source>
        <dbReference type="ARBA" id="ARBA00022692"/>
    </source>
</evidence>
<keyword evidence="14" id="KW-1185">Reference proteome</keyword>
<comment type="subcellular location">
    <subcellularLocation>
        <location evidence="2">Membrane</location>
        <topology evidence="2">Multi-pass membrane protein</topology>
    </subcellularLocation>
</comment>
<accession>A0A5C3QW29</accession>
<evidence type="ECO:0000313" key="13">
    <source>
        <dbReference type="EMBL" id="TFL05537.1"/>
    </source>
</evidence>
<dbReference type="HAMAP" id="MF_01665">
    <property type="entry name" value="HemeA_synth_type2"/>
    <property type="match status" value="1"/>
</dbReference>
<keyword evidence="7" id="KW-0408">Iron</keyword>
<evidence type="ECO:0000256" key="6">
    <source>
        <dbReference type="ARBA" id="ARBA00023002"/>
    </source>
</evidence>
<evidence type="ECO:0000256" key="12">
    <source>
        <dbReference type="SAM" id="Phobius"/>
    </source>
</evidence>
<dbReference type="PANTHER" id="PTHR23289">
    <property type="entry name" value="CYTOCHROME C OXIDASE ASSEMBLY PROTEIN COX15"/>
    <property type="match status" value="1"/>
</dbReference>
<dbReference type="EMBL" id="ML178816">
    <property type="protein sequence ID" value="TFL05537.1"/>
    <property type="molecule type" value="Genomic_DNA"/>
</dbReference>
<dbReference type="GO" id="GO:0006784">
    <property type="term" value="P:heme A biosynthetic process"/>
    <property type="evidence" value="ECO:0007669"/>
    <property type="project" value="InterPro"/>
</dbReference>
<dbReference type="OrthoDB" id="1726137at2759"/>
<dbReference type="STRING" id="1884261.A0A5C3QW29"/>
<dbReference type="Proteomes" id="UP000305067">
    <property type="component" value="Unassembled WGS sequence"/>
</dbReference>
<feature type="transmembrane region" description="Helical" evidence="12">
    <location>
        <begin position="311"/>
        <end position="333"/>
    </location>
</feature>
<feature type="transmembrane region" description="Helical" evidence="12">
    <location>
        <begin position="389"/>
        <end position="409"/>
    </location>
</feature>
<name>A0A5C3QW29_9AGAR</name>
<keyword evidence="9 12" id="KW-0472">Membrane</keyword>
<evidence type="ECO:0000256" key="7">
    <source>
        <dbReference type="ARBA" id="ARBA00023004"/>
    </source>
</evidence>
<keyword evidence="6" id="KW-0560">Oxidoreductase</keyword>
<keyword evidence="4" id="KW-0479">Metal-binding</keyword>
<dbReference type="GO" id="GO:0016653">
    <property type="term" value="F:oxidoreductase activity, acting on NAD(P)H, heme protein as acceptor"/>
    <property type="evidence" value="ECO:0007669"/>
    <property type="project" value="TreeGrafter"/>
</dbReference>
<dbReference type="InterPro" id="IPR003780">
    <property type="entry name" value="COX15/CtaA_fam"/>
</dbReference>
<feature type="transmembrane region" description="Helical" evidence="12">
    <location>
        <begin position="254"/>
        <end position="273"/>
    </location>
</feature>
<dbReference type="GO" id="GO:0005743">
    <property type="term" value="C:mitochondrial inner membrane"/>
    <property type="evidence" value="ECO:0007669"/>
    <property type="project" value="TreeGrafter"/>
</dbReference>
<comment type="cofactor">
    <cofactor evidence="1">
        <name>heme b</name>
        <dbReference type="ChEBI" id="CHEBI:60344"/>
    </cofactor>
</comment>
<keyword evidence="8" id="KW-0350">Heme biosynthesis</keyword>
<evidence type="ECO:0000313" key="14">
    <source>
        <dbReference type="Proteomes" id="UP000305067"/>
    </source>
</evidence>
<dbReference type="GO" id="GO:0120547">
    <property type="term" value="F:heme A synthase activity"/>
    <property type="evidence" value="ECO:0007669"/>
    <property type="project" value="UniProtKB-EC"/>
</dbReference>
<feature type="transmembrane region" description="Helical" evidence="12">
    <location>
        <begin position="216"/>
        <end position="234"/>
    </location>
</feature>
<dbReference type="AlphaFoldDB" id="A0A5C3QW29"/>
<sequence>MFAASRAGLASFRLPQLCSRLPKVTAPARSIHIPRTTVHQHSSVINLLRKTRSATGFLSRYSTASLGQSTPFTTSKSFNTRFFSSNSSPVHPLPTLSRPVIGIWLLSCSTMVFAIVVVGGVTRLTESGLSITEWKPITGVLPPLTKAQWEVEFDKYKATPEFKLLHHNFTLDEFKQIFYMEWGHRVLGRLLGLAFVLPLGYFALRKTLTPGLTPRLFSYALLLGAQGAMGWYMVKSGLSEEFMTTPGSTPRVSQYRLASHLALAFILYAGLFTTGMNVIKDWKFANGIGSGKGVIGAREFYANPVFRRFKIASVALTGLVFITAFSGAFVAGLDAGLLYNEWPLMGGQRAPPVDELMDPRYAKKADKSDLTWRNMLENPVTVQFEHRTLAHLTYLSTTGLFAASFLPSLRKALPRPVQISVMAAYAMVNVQLALGISTLLFMVPTPLAAAHQAGSVLLLSAMMHILVTMRRPGSAARAWRKAGGATRNAATAETAAAKGGAGGNGVGGAAAELIRNAAKPALA</sequence>
<proteinExistence type="inferred from homology"/>
<feature type="transmembrane region" description="Helical" evidence="12">
    <location>
        <begin position="101"/>
        <end position="121"/>
    </location>
</feature>
<feature type="transmembrane region" description="Helical" evidence="12">
    <location>
        <begin position="186"/>
        <end position="204"/>
    </location>
</feature>
<dbReference type="PANTHER" id="PTHR23289:SF2">
    <property type="entry name" value="CYTOCHROME C OXIDASE ASSEMBLY PROTEIN COX15 HOMOLOG"/>
    <property type="match status" value="1"/>
</dbReference>
<evidence type="ECO:0000256" key="1">
    <source>
        <dbReference type="ARBA" id="ARBA00001970"/>
    </source>
</evidence>
<comment type="catalytic activity">
    <reaction evidence="11">
        <text>Fe(II)-heme o + 2 A + H2O = Fe(II)-heme a + 2 AH2</text>
        <dbReference type="Rhea" id="RHEA:63388"/>
        <dbReference type="ChEBI" id="CHEBI:13193"/>
        <dbReference type="ChEBI" id="CHEBI:15377"/>
        <dbReference type="ChEBI" id="CHEBI:17499"/>
        <dbReference type="ChEBI" id="CHEBI:60530"/>
        <dbReference type="ChEBI" id="CHEBI:61715"/>
        <dbReference type="EC" id="1.17.99.9"/>
    </reaction>
    <physiologicalReaction direction="left-to-right" evidence="11">
        <dbReference type="Rhea" id="RHEA:63389"/>
    </physiologicalReaction>
</comment>
<evidence type="ECO:0000256" key="11">
    <source>
        <dbReference type="ARBA" id="ARBA00048044"/>
    </source>
</evidence>
<evidence type="ECO:0000256" key="4">
    <source>
        <dbReference type="ARBA" id="ARBA00022723"/>
    </source>
</evidence>
<dbReference type="InterPro" id="IPR023754">
    <property type="entry name" value="HemeA_Synthase_type2"/>
</dbReference>
<feature type="transmembrane region" description="Helical" evidence="12">
    <location>
        <begin position="421"/>
        <end position="443"/>
    </location>
</feature>
<dbReference type="Pfam" id="PF02628">
    <property type="entry name" value="COX15-CtaA"/>
    <property type="match status" value="1"/>
</dbReference>
<keyword evidence="3 12" id="KW-0812">Transmembrane</keyword>
<feature type="transmembrane region" description="Helical" evidence="12">
    <location>
        <begin position="449"/>
        <end position="467"/>
    </location>
</feature>
<organism evidence="13 14">
    <name type="scientific">Pterulicium gracile</name>
    <dbReference type="NCBI Taxonomy" id="1884261"/>
    <lineage>
        <taxon>Eukaryota</taxon>
        <taxon>Fungi</taxon>
        <taxon>Dikarya</taxon>
        <taxon>Basidiomycota</taxon>
        <taxon>Agaricomycotina</taxon>
        <taxon>Agaricomycetes</taxon>
        <taxon>Agaricomycetidae</taxon>
        <taxon>Agaricales</taxon>
        <taxon>Pleurotineae</taxon>
        <taxon>Pterulaceae</taxon>
        <taxon>Pterulicium</taxon>
    </lineage>
</organism>
<reference evidence="13 14" key="1">
    <citation type="journal article" date="2019" name="Nat. Ecol. Evol.">
        <title>Megaphylogeny resolves global patterns of mushroom evolution.</title>
        <authorList>
            <person name="Varga T."/>
            <person name="Krizsan K."/>
            <person name="Foldi C."/>
            <person name="Dima B."/>
            <person name="Sanchez-Garcia M."/>
            <person name="Sanchez-Ramirez S."/>
            <person name="Szollosi G.J."/>
            <person name="Szarkandi J.G."/>
            <person name="Papp V."/>
            <person name="Albert L."/>
            <person name="Andreopoulos W."/>
            <person name="Angelini C."/>
            <person name="Antonin V."/>
            <person name="Barry K.W."/>
            <person name="Bougher N.L."/>
            <person name="Buchanan P."/>
            <person name="Buyck B."/>
            <person name="Bense V."/>
            <person name="Catcheside P."/>
            <person name="Chovatia M."/>
            <person name="Cooper J."/>
            <person name="Damon W."/>
            <person name="Desjardin D."/>
            <person name="Finy P."/>
            <person name="Geml J."/>
            <person name="Haridas S."/>
            <person name="Hughes K."/>
            <person name="Justo A."/>
            <person name="Karasinski D."/>
            <person name="Kautmanova I."/>
            <person name="Kiss B."/>
            <person name="Kocsube S."/>
            <person name="Kotiranta H."/>
            <person name="LaButti K.M."/>
            <person name="Lechner B.E."/>
            <person name="Liimatainen K."/>
            <person name="Lipzen A."/>
            <person name="Lukacs Z."/>
            <person name="Mihaltcheva S."/>
            <person name="Morgado L.N."/>
            <person name="Niskanen T."/>
            <person name="Noordeloos M.E."/>
            <person name="Ohm R.A."/>
            <person name="Ortiz-Santana B."/>
            <person name="Ovrebo C."/>
            <person name="Racz N."/>
            <person name="Riley R."/>
            <person name="Savchenko A."/>
            <person name="Shiryaev A."/>
            <person name="Soop K."/>
            <person name="Spirin V."/>
            <person name="Szebenyi C."/>
            <person name="Tomsovsky M."/>
            <person name="Tulloss R.E."/>
            <person name="Uehling J."/>
            <person name="Grigoriev I.V."/>
            <person name="Vagvolgyi C."/>
            <person name="Papp T."/>
            <person name="Martin F.M."/>
            <person name="Miettinen O."/>
            <person name="Hibbett D.S."/>
            <person name="Nagy L.G."/>
        </authorList>
    </citation>
    <scope>NUCLEOTIDE SEQUENCE [LARGE SCALE GENOMIC DNA]</scope>
    <source>
        <strain evidence="13 14">CBS 309.79</strain>
    </source>
</reference>
<evidence type="ECO:0000256" key="2">
    <source>
        <dbReference type="ARBA" id="ARBA00004141"/>
    </source>
</evidence>
<protein>
    <submittedName>
        <fullName evidence="13">Cytochrome oxidase assembly protein-domain-containing protein</fullName>
    </submittedName>
</protein>
<evidence type="ECO:0000256" key="5">
    <source>
        <dbReference type="ARBA" id="ARBA00022989"/>
    </source>
</evidence>
<gene>
    <name evidence="13" type="ORF">BDV98DRAFT_522657</name>
</gene>
<evidence type="ECO:0000256" key="8">
    <source>
        <dbReference type="ARBA" id="ARBA00023133"/>
    </source>
</evidence>
<keyword evidence="5 12" id="KW-1133">Transmembrane helix</keyword>
<evidence type="ECO:0000256" key="10">
    <source>
        <dbReference type="ARBA" id="ARBA00044501"/>
    </source>
</evidence>
<evidence type="ECO:0000256" key="9">
    <source>
        <dbReference type="ARBA" id="ARBA00023136"/>
    </source>
</evidence>